<evidence type="ECO:0000313" key="1">
    <source>
        <dbReference type="EMBL" id="TRU83201.1"/>
    </source>
</evidence>
<evidence type="ECO:0000313" key="2">
    <source>
        <dbReference type="Proteomes" id="UP000319191"/>
    </source>
</evidence>
<dbReference type="EMBL" id="SFAV01000289">
    <property type="protein sequence ID" value="TRU83201.1"/>
    <property type="molecule type" value="Genomic_DNA"/>
</dbReference>
<protein>
    <submittedName>
        <fullName evidence="1">Uncharacterized protein</fullName>
    </submittedName>
</protein>
<comment type="caution">
    <text evidence="1">The sequence shown here is derived from an EMBL/GenBank/DDBJ whole genome shotgun (WGS) entry which is preliminary data.</text>
</comment>
<name>A0A552II99_9CHRO</name>
<reference evidence="1 2" key="1">
    <citation type="submission" date="2019-01" db="EMBL/GenBank/DDBJ databases">
        <title>Coherence of Microcystis species and biogeography revealed through population genomics.</title>
        <authorList>
            <person name="Perez-Carrascal O.M."/>
            <person name="Terrat Y."/>
            <person name="Giani A."/>
            <person name="Fortin N."/>
            <person name="Tromas N."/>
            <person name="Shapiro B.J."/>
        </authorList>
    </citation>
    <scope>NUCLEOTIDE SEQUENCE [LARGE SCALE GENOMIC DNA]</scope>
    <source>
        <strain evidence="1">Mn_MB_F_20050700_S1D</strain>
    </source>
</reference>
<accession>A0A552II99</accession>
<gene>
    <name evidence="1" type="ORF">EWV54_20535</name>
</gene>
<dbReference type="AlphaFoldDB" id="A0A552II99"/>
<organism evidence="1 2">
    <name type="scientific">Microcystis novacekii Mn_MB_F_20050700_S1D</name>
    <dbReference type="NCBI Taxonomy" id="2486266"/>
    <lineage>
        <taxon>Bacteria</taxon>
        <taxon>Bacillati</taxon>
        <taxon>Cyanobacteriota</taxon>
        <taxon>Cyanophyceae</taxon>
        <taxon>Oscillatoriophycideae</taxon>
        <taxon>Chroococcales</taxon>
        <taxon>Microcystaceae</taxon>
        <taxon>Microcystis</taxon>
    </lineage>
</organism>
<dbReference type="Proteomes" id="UP000319191">
    <property type="component" value="Unassembled WGS sequence"/>
</dbReference>
<sequence>MKKFPREPMRPDKEPGAEVEIWQPRWNCFCCHDSGIVHHHLAALVIDGYDYNRDKLPRCHNPGCTAGGHFDGEVLAPSVDYRLTAEVCQELDAIERKNWRDYVQQRRLAIEIDLSTIGNQRTSTEEMEARQKHQIVLGKLNGLC</sequence>
<proteinExistence type="predicted"/>